<reference evidence="3 4" key="1">
    <citation type="submission" date="2024-06" db="EMBL/GenBank/DDBJ databases">
        <title>A chromosome-level genome assembly of beet webworm, Loxostege sticticalis.</title>
        <authorList>
            <person name="Zhang Y."/>
        </authorList>
    </citation>
    <scope>NUCLEOTIDE SEQUENCE [LARGE SCALE GENOMIC DNA]</scope>
    <source>
        <strain evidence="3">AQ028</strain>
        <tissue evidence="3">Male pupae</tissue>
    </source>
</reference>
<accession>A0ABD0SHP0</accession>
<evidence type="ECO:0000256" key="1">
    <source>
        <dbReference type="ARBA" id="ARBA00004328"/>
    </source>
</evidence>
<dbReference type="AlphaFoldDB" id="A0ABD0SHP0"/>
<organism evidence="3 4">
    <name type="scientific">Loxostege sticticalis</name>
    <name type="common">Beet webworm moth</name>
    <dbReference type="NCBI Taxonomy" id="481309"/>
    <lineage>
        <taxon>Eukaryota</taxon>
        <taxon>Metazoa</taxon>
        <taxon>Ecdysozoa</taxon>
        <taxon>Arthropoda</taxon>
        <taxon>Hexapoda</taxon>
        <taxon>Insecta</taxon>
        <taxon>Pterygota</taxon>
        <taxon>Neoptera</taxon>
        <taxon>Endopterygota</taxon>
        <taxon>Lepidoptera</taxon>
        <taxon>Glossata</taxon>
        <taxon>Ditrysia</taxon>
        <taxon>Pyraloidea</taxon>
        <taxon>Crambidae</taxon>
        <taxon>Pyraustinae</taxon>
        <taxon>Loxostege</taxon>
    </lineage>
</organism>
<sequence length="541" mass="62548">MKMSTDRKDTPTTLTWDNTSLRDIAFKEYFPAAVKDLSVQKDVVTRFLNFYFGRRVQKGLGVEDLVFAVLSILPQSPYNENIVWADDVYKDDGKAFFLSAEAKLAYDIKTVTNKSNNEPSTAEEMMETSQRNCTDNDEHTPNISNDIEDFNLNILFDLDDDNYNIDELSTGDKNTRERDETGRDNEQHSHEPNVDVQDNTVSKETVEEFEIKHNIDEFIKEIPKDIKFNPKPIQKENNILYYGPVENAAFSAWCNNILSNWDTDSKSRAVLKSFFAVVAFVLMRATTKSYKHLFSSFHSEKFLRLLRHCINCGLKTYSPPHKRCLKGSYRTFRRRDGRTPTMFAKLVILGISNTLNKYMKYVILNGLLNYTADYGFNLIRMFRTVCSETVDGDVTQVMESTLCGETEASWKKVAAFLKEYCTGSSSKEYILSYRWARVLDGRFFKDLSCQQNYELAVILTVFVEKITGDSGVWQSAWVENDELVKYREMGNKLYERFESQEKERRSKTNAGKRGGRNLQQSGTPVDFSEVLRLIEIFKIFK</sequence>
<evidence type="ECO:0000313" key="4">
    <source>
        <dbReference type="Proteomes" id="UP001549921"/>
    </source>
</evidence>
<comment type="caution">
    <text evidence="3">The sequence shown here is derived from an EMBL/GenBank/DDBJ whole genome shotgun (WGS) entry which is preliminary data.</text>
</comment>
<proteinExistence type="predicted"/>
<evidence type="ECO:0000256" key="2">
    <source>
        <dbReference type="SAM" id="MobiDB-lite"/>
    </source>
</evidence>
<feature type="compositionally biased region" description="Basic and acidic residues" evidence="2">
    <location>
        <begin position="173"/>
        <end position="193"/>
    </location>
</feature>
<dbReference type="Proteomes" id="UP001549921">
    <property type="component" value="Unassembled WGS sequence"/>
</dbReference>
<dbReference type="EMBL" id="JBEDNZ010000020">
    <property type="protein sequence ID" value="KAL0819358.1"/>
    <property type="molecule type" value="Genomic_DNA"/>
</dbReference>
<comment type="subcellular location">
    <subcellularLocation>
        <location evidence="1">Virion</location>
    </subcellularLocation>
</comment>
<gene>
    <name evidence="3" type="ORF">ABMA28_007482</name>
</gene>
<feature type="region of interest" description="Disordered" evidence="2">
    <location>
        <begin position="499"/>
        <end position="521"/>
    </location>
</feature>
<protein>
    <submittedName>
        <fullName evidence="3">Uncharacterized protein</fullName>
    </submittedName>
</protein>
<dbReference type="Pfam" id="PF03216">
    <property type="entry name" value="Rhabdo_ncap_2"/>
    <property type="match status" value="1"/>
</dbReference>
<name>A0ABD0SHP0_LOXSC</name>
<evidence type="ECO:0000313" key="3">
    <source>
        <dbReference type="EMBL" id="KAL0819358.1"/>
    </source>
</evidence>
<feature type="region of interest" description="Disordered" evidence="2">
    <location>
        <begin position="167"/>
        <end position="194"/>
    </location>
</feature>
<dbReference type="InterPro" id="IPR004902">
    <property type="entry name" value="Rhabdo_ncap_2"/>
</dbReference>